<name>A0A561C054_9ACTN</name>
<dbReference type="AlphaFoldDB" id="A0A561C054"/>
<dbReference type="Proteomes" id="UP000318380">
    <property type="component" value="Unassembled WGS sequence"/>
</dbReference>
<dbReference type="EMBL" id="VIVK01000001">
    <property type="protein sequence ID" value="TWD84569.1"/>
    <property type="molecule type" value="Genomic_DNA"/>
</dbReference>
<dbReference type="Gene3D" id="2.40.10.10">
    <property type="entry name" value="Trypsin-like serine proteases"/>
    <property type="match status" value="2"/>
</dbReference>
<organism evidence="2 3">
    <name type="scientific">Kribbella amoyensis</name>
    <dbReference type="NCBI Taxonomy" id="996641"/>
    <lineage>
        <taxon>Bacteria</taxon>
        <taxon>Bacillati</taxon>
        <taxon>Actinomycetota</taxon>
        <taxon>Actinomycetes</taxon>
        <taxon>Propionibacteriales</taxon>
        <taxon>Kribbellaceae</taxon>
        <taxon>Kribbella</taxon>
    </lineage>
</organism>
<dbReference type="InterPro" id="IPR009003">
    <property type="entry name" value="Peptidase_S1_PA"/>
</dbReference>
<feature type="chain" id="PRO_5021989760" description="Trypsin" evidence="1">
    <location>
        <begin position="26"/>
        <end position="331"/>
    </location>
</feature>
<keyword evidence="3" id="KW-1185">Reference proteome</keyword>
<keyword evidence="1" id="KW-0732">Signal</keyword>
<feature type="signal peptide" evidence="1">
    <location>
        <begin position="1"/>
        <end position="25"/>
    </location>
</feature>
<dbReference type="OrthoDB" id="3744945at2"/>
<evidence type="ECO:0000313" key="2">
    <source>
        <dbReference type="EMBL" id="TWD84569.1"/>
    </source>
</evidence>
<evidence type="ECO:0008006" key="4">
    <source>
        <dbReference type="Google" id="ProtNLM"/>
    </source>
</evidence>
<evidence type="ECO:0000256" key="1">
    <source>
        <dbReference type="SAM" id="SignalP"/>
    </source>
</evidence>
<sequence length="331" mass="34714">MIVSRMLAGLLAAGVVAATLSPAAARTPEPVAPNRIEATAKYAFSAAVAQQKMKGLWASRATWAGDHAKDVTFVYRDPSRFVVVAKGNVAAVQSALPDDVKPFTSVVRAEIVPMAGSPADDRGGWTGGNHIVSTNGLGQKARCTAGFAWKSWDTGAVLGSTARHCYEDPSSVYIDWFNGTRLLGTRTQAGTGTNDVLLLRAAPNTSFNASIWLRGGVEERIVTGAGPNLTNSPIAFYGRTSGGGGGYIREREPADPGVVFTDAIQVRPGDSGGPVYATYTNGTVQARGTVHACLCADYDGDGEYEVGEVFGMFFIDAGYSSADLRASIYTA</sequence>
<gene>
    <name evidence="2" type="ORF">FB561_5762</name>
</gene>
<proteinExistence type="predicted"/>
<protein>
    <recommendedName>
        <fullName evidence="4">Trypsin</fullName>
    </recommendedName>
</protein>
<reference evidence="2 3" key="1">
    <citation type="submission" date="2019-06" db="EMBL/GenBank/DDBJ databases">
        <title>Sequencing the genomes of 1000 actinobacteria strains.</title>
        <authorList>
            <person name="Klenk H.-P."/>
        </authorList>
    </citation>
    <scope>NUCLEOTIDE SEQUENCE [LARGE SCALE GENOMIC DNA]</scope>
    <source>
        <strain evidence="2 3">DSM 24683</strain>
    </source>
</reference>
<comment type="caution">
    <text evidence="2">The sequence shown here is derived from an EMBL/GenBank/DDBJ whole genome shotgun (WGS) entry which is preliminary data.</text>
</comment>
<evidence type="ECO:0000313" key="3">
    <source>
        <dbReference type="Proteomes" id="UP000318380"/>
    </source>
</evidence>
<accession>A0A561C054</accession>
<dbReference type="SUPFAM" id="SSF50494">
    <property type="entry name" value="Trypsin-like serine proteases"/>
    <property type="match status" value="1"/>
</dbReference>
<dbReference type="InterPro" id="IPR043504">
    <property type="entry name" value="Peptidase_S1_PA_chymotrypsin"/>
</dbReference>